<dbReference type="SUPFAM" id="SSF51569">
    <property type="entry name" value="Aldolase"/>
    <property type="match status" value="1"/>
</dbReference>
<protein>
    <submittedName>
        <fullName evidence="6">2-dehydro-3-deoxyphosphogluconate aldolase / (4S)-4-hydroxy-2-oxoglutarate aldolase</fullName>
    </submittedName>
</protein>
<dbReference type="AlphaFoldDB" id="A0A1G9SF01"/>
<gene>
    <name evidence="6" type="ORF">SAMN04488692_12821</name>
</gene>
<dbReference type="InterPro" id="IPR013785">
    <property type="entry name" value="Aldolase_TIM"/>
</dbReference>
<dbReference type="EMBL" id="FNGO01000028">
    <property type="protein sequence ID" value="SDM34063.1"/>
    <property type="molecule type" value="Genomic_DNA"/>
</dbReference>
<dbReference type="CDD" id="cd00452">
    <property type="entry name" value="KDPG_aldolase"/>
    <property type="match status" value="1"/>
</dbReference>
<evidence type="ECO:0000256" key="4">
    <source>
        <dbReference type="ARBA" id="ARBA00023239"/>
    </source>
</evidence>
<keyword evidence="4" id="KW-0456">Lyase</keyword>
<dbReference type="Gene3D" id="3.20.20.70">
    <property type="entry name" value="Aldolase class I"/>
    <property type="match status" value="1"/>
</dbReference>
<dbReference type="InterPro" id="IPR031338">
    <property type="entry name" value="KDPG/KHG_AS_2"/>
</dbReference>
<evidence type="ECO:0000256" key="3">
    <source>
        <dbReference type="ARBA" id="ARBA00011233"/>
    </source>
</evidence>
<evidence type="ECO:0000313" key="7">
    <source>
        <dbReference type="Proteomes" id="UP000199476"/>
    </source>
</evidence>
<keyword evidence="7" id="KW-1185">Reference proteome</keyword>
<dbReference type="STRING" id="321763.SAMN04488692_12821"/>
<reference evidence="6 7" key="1">
    <citation type="submission" date="2016-10" db="EMBL/GenBank/DDBJ databases">
        <authorList>
            <person name="de Groot N.N."/>
        </authorList>
    </citation>
    <scope>NUCLEOTIDE SEQUENCE [LARGE SCALE GENOMIC DNA]</scope>
    <source>
        <strain evidence="6 7">SLAS-1</strain>
    </source>
</reference>
<sequence length="218" mass="22942">MKNIKRRIKQEKIIAIVRGVEKDKFKAVVEALLAGGVNCIEVTMSPGDSEKTESALKMISILRDNYSDSVCPGAGTVITRDHLNKAISAGAEYVISPSTQPDLIEAAKNLDKIAIPGAATPTEAVEAEQAGADFVKFFPAAASGSGYMKALQGPISHIPFLAVGGISPENAEDFLKAGAAGLGIGGGLVDSEAVNAERFDVITEKAEKFKEIIERNRG</sequence>
<dbReference type="PANTHER" id="PTHR30246">
    <property type="entry name" value="2-KETO-3-DEOXY-6-PHOSPHOGLUCONATE ALDOLASE"/>
    <property type="match status" value="1"/>
</dbReference>
<dbReference type="OrthoDB" id="9802667at2"/>
<dbReference type="Pfam" id="PF01081">
    <property type="entry name" value="Aldolase"/>
    <property type="match status" value="1"/>
</dbReference>
<dbReference type="GO" id="GO:0016829">
    <property type="term" value="F:lyase activity"/>
    <property type="evidence" value="ECO:0007669"/>
    <property type="project" value="UniProtKB-KW"/>
</dbReference>
<dbReference type="RefSeq" id="WP_089761877.1">
    <property type="nucleotide sequence ID" value="NZ_FNGO01000028.1"/>
</dbReference>
<dbReference type="InterPro" id="IPR000887">
    <property type="entry name" value="Aldlse_KDPG_KHG"/>
</dbReference>
<comment type="similarity">
    <text evidence="2">Belongs to the KHG/KDPG aldolase family.</text>
</comment>
<evidence type="ECO:0000256" key="1">
    <source>
        <dbReference type="ARBA" id="ARBA00004761"/>
    </source>
</evidence>
<comment type="subunit">
    <text evidence="3">Homotrimer.</text>
</comment>
<evidence type="ECO:0000256" key="2">
    <source>
        <dbReference type="ARBA" id="ARBA00006906"/>
    </source>
</evidence>
<evidence type="ECO:0000256" key="5">
    <source>
        <dbReference type="ARBA" id="ARBA00023277"/>
    </source>
</evidence>
<accession>A0A1G9SF01</accession>
<dbReference type="PROSITE" id="PS00160">
    <property type="entry name" value="ALDOLASE_KDPG_KHG_2"/>
    <property type="match status" value="1"/>
</dbReference>
<evidence type="ECO:0000313" key="6">
    <source>
        <dbReference type="EMBL" id="SDM34063.1"/>
    </source>
</evidence>
<name>A0A1G9SF01_9FIRM</name>
<organism evidence="6 7">
    <name type="scientific">Halarsenatibacter silvermanii</name>
    <dbReference type="NCBI Taxonomy" id="321763"/>
    <lineage>
        <taxon>Bacteria</taxon>
        <taxon>Bacillati</taxon>
        <taxon>Bacillota</taxon>
        <taxon>Clostridia</taxon>
        <taxon>Halanaerobiales</taxon>
        <taxon>Halarsenatibacteraceae</taxon>
        <taxon>Halarsenatibacter</taxon>
    </lineage>
</organism>
<dbReference type="PANTHER" id="PTHR30246:SF1">
    <property type="entry name" value="2-DEHYDRO-3-DEOXY-6-PHOSPHOGALACTONATE ALDOLASE-RELATED"/>
    <property type="match status" value="1"/>
</dbReference>
<dbReference type="Proteomes" id="UP000199476">
    <property type="component" value="Unassembled WGS sequence"/>
</dbReference>
<comment type="pathway">
    <text evidence="1">Carbohydrate acid metabolism.</text>
</comment>
<keyword evidence="5" id="KW-0119">Carbohydrate metabolism</keyword>
<dbReference type="NCBIfam" id="TIGR01182">
    <property type="entry name" value="eda"/>
    <property type="match status" value="1"/>
</dbReference>
<proteinExistence type="inferred from homology"/>